<dbReference type="RefSeq" id="WP_339550734.1">
    <property type="nucleotide sequence ID" value="NZ_JBBHLD010000025.1"/>
</dbReference>
<accession>A0ABU8RBT5</accession>
<dbReference type="EMBL" id="JBBHLD010000025">
    <property type="protein sequence ID" value="MEJ5907321.1"/>
    <property type="molecule type" value="Genomic_DNA"/>
</dbReference>
<sequence>MSINELIDSGSVVRASIERSSAVERVVDSASKRCMIRLPLREIAASQVFEAKRVSREKLQNKRLTGSEESVECAPRLRRKALN</sequence>
<gene>
    <name evidence="1" type="ORF">V7V80_21790</name>
</gene>
<evidence type="ECO:0000313" key="2">
    <source>
        <dbReference type="Proteomes" id="UP001377692"/>
    </source>
</evidence>
<evidence type="ECO:0000313" key="1">
    <source>
        <dbReference type="EMBL" id="MEJ5907321.1"/>
    </source>
</evidence>
<reference evidence="1 2" key="1">
    <citation type="submission" date="2024-02" db="EMBL/GenBank/DDBJ databases">
        <title>Identification of pathogenicity and growth-promoting functions of Pseudomonas putida variants.</title>
        <authorList>
            <person name="Sun J."/>
        </authorList>
    </citation>
    <scope>NUCLEOTIDE SEQUENCE [LARGE SCALE GENOMIC DNA]</scope>
    <source>
        <strain evidence="1 2">A04</strain>
    </source>
</reference>
<keyword evidence="2" id="KW-1185">Reference proteome</keyword>
<proteinExistence type="predicted"/>
<comment type="caution">
    <text evidence="1">The sequence shown here is derived from an EMBL/GenBank/DDBJ whole genome shotgun (WGS) entry which is preliminary data.</text>
</comment>
<name>A0ABU8RBT5_9PSED</name>
<protein>
    <submittedName>
        <fullName evidence="1">Uncharacterized protein</fullName>
    </submittedName>
</protein>
<feature type="non-terminal residue" evidence="1">
    <location>
        <position position="83"/>
    </location>
</feature>
<dbReference type="Proteomes" id="UP001377692">
    <property type="component" value="Unassembled WGS sequence"/>
</dbReference>
<organism evidence="1 2">
    <name type="scientific">Pseudomonas kermanshahensis</name>
    <dbReference type="NCBI Taxonomy" id="2745482"/>
    <lineage>
        <taxon>Bacteria</taxon>
        <taxon>Pseudomonadati</taxon>
        <taxon>Pseudomonadota</taxon>
        <taxon>Gammaproteobacteria</taxon>
        <taxon>Pseudomonadales</taxon>
        <taxon>Pseudomonadaceae</taxon>
        <taxon>Pseudomonas</taxon>
    </lineage>
</organism>